<dbReference type="InterPro" id="IPR051092">
    <property type="entry name" value="FYVE_RhoGEF_PH"/>
</dbReference>
<evidence type="ECO:0000256" key="1">
    <source>
        <dbReference type="SAM" id="Phobius"/>
    </source>
</evidence>
<keyword evidence="1" id="KW-0812">Transmembrane</keyword>
<gene>
    <name evidence="3" type="ORF">OKIOD_LOCUS9445</name>
</gene>
<dbReference type="PANTHER" id="PTHR12673">
    <property type="entry name" value="FACIOGENITAL DYSPLASIA PROTEIN"/>
    <property type="match status" value="1"/>
</dbReference>
<dbReference type="SMART" id="SM00325">
    <property type="entry name" value="RhoGEF"/>
    <property type="match status" value="1"/>
</dbReference>
<dbReference type="Proteomes" id="UP001158576">
    <property type="component" value="Chromosome 1"/>
</dbReference>
<dbReference type="PANTHER" id="PTHR12673:SF159">
    <property type="entry name" value="LD03170P"/>
    <property type="match status" value="1"/>
</dbReference>
<feature type="domain" description="DH" evidence="2">
    <location>
        <begin position="167"/>
        <end position="359"/>
    </location>
</feature>
<accession>A0ABN7SRW6</accession>
<name>A0ABN7SRW6_OIKDI</name>
<evidence type="ECO:0000259" key="2">
    <source>
        <dbReference type="PROSITE" id="PS50010"/>
    </source>
</evidence>
<feature type="transmembrane region" description="Helical" evidence="1">
    <location>
        <begin position="37"/>
        <end position="63"/>
    </location>
</feature>
<evidence type="ECO:0000313" key="4">
    <source>
        <dbReference type="Proteomes" id="UP001158576"/>
    </source>
</evidence>
<feature type="transmembrane region" description="Helical" evidence="1">
    <location>
        <begin position="97"/>
        <end position="116"/>
    </location>
</feature>
<reference evidence="3 4" key="1">
    <citation type="submission" date="2021-04" db="EMBL/GenBank/DDBJ databases">
        <authorList>
            <person name="Bliznina A."/>
        </authorList>
    </citation>
    <scope>NUCLEOTIDE SEQUENCE [LARGE SCALE GENOMIC DNA]</scope>
</reference>
<evidence type="ECO:0000313" key="3">
    <source>
        <dbReference type="EMBL" id="CAG5103238.1"/>
    </source>
</evidence>
<proteinExistence type="predicted"/>
<sequence length="542" mass="62497">MAVKQKSESHENLYASTTKIRFSQVQKLFQSHIGSDAVAQIVFTLLVVFCSSLSSFGFVVRILAIWTQQKAYSKAPEGVSLHILAGVMYLIDRSFQIGRLSVLLGIISWACAFDVLQKNLEDHLEKSKYTQYQTIQRFSFQMIFHRIADTVRSFSKIVQEEESISGRSFCIANEIFTTEKTFVKSLRVIKEVYADPMENILSYDDSFMTRNSWKTIFQNFPAILALHEKILTDMEAVLQKGKIKGEEDLEKFLYSKYTAEIVEVYTLYMNSYDRKTEELANLQSNEKFSSFLSSQISNSKGDGRPLDALLIRPIQRLPSVLLLLKDFHRELEKAESKYSSIVEMSFDQMKLILERLNKEKGIDEGRQRMLNLATTVENFPQGLVSSDRILLETGAVQVEQDITIERSRLSKGKSRINFHLMSDMIILTKTKTKSVGLKRSKRDVENFVGLIRKDKISQIFQVNSTNNIGIYFSTHELSHQLLYFSVLSNRETLVEKLKSFEKYRVNDDFTPKSPVRARSKSFDRAALVRRSFDFQKKINLEL</sequence>
<organism evidence="3 4">
    <name type="scientific">Oikopleura dioica</name>
    <name type="common">Tunicate</name>
    <dbReference type="NCBI Taxonomy" id="34765"/>
    <lineage>
        <taxon>Eukaryota</taxon>
        <taxon>Metazoa</taxon>
        <taxon>Chordata</taxon>
        <taxon>Tunicata</taxon>
        <taxon>Appendicularia</taxon>
        <taxon>Copelata</taxon>
        <taxon>Oikopleuridae</taxon>
        <taxon>Oikopleura</taxon>
    </lineage>
</organism>
<dbReference type="PROSITE" id="PS50010">
    <property type="entry name" value="DH_2"/>
    <property type="match status" value="1"/>
</dbReference>
<dbReference type="InterPro" id="IPR000219">
    <property type="entry name" value="DH_dom"/>
</dbReference>
<dbReference type="EMBL" id="OU015566">
    <property type="protein sequence ID" value="CAG5103238.1"/>
    <property type="molecule type" value="Genomic_DNA"/>
</dbReference>
<dbReference type="Gene3D" id="1.20.900.10">
    <property type="entry name" value="Dbl homology (DH) domain"/>
    <property type="match status" value="1"/>
</dbReference>
<dbReference type="InterPro" id="IPR035899">
    <property type="entry name" value="DBL_dom_sf"/>
</dbReference>
<keyword evidence="4" id="KW-1185">Reference proteome</keyword>
<dbReference type="SUPFAM" id="SSF48065">
    <property type="entry name" value="DBL homology domain (DH-domain)"/>
    <property type="match status" value="1"/>
</dbReference>
<dbReference type="Pfam" id="PF00621">
    <property type="entry name" value="RhoGEF"/>
    <property type="match status" value="1"/>
</dbReference>
<keyword evidence="1" id="KW-0472">Membrane</keyword>
<protein>
    <submittedName>
        <fullName evidence="3">Oidioi.mRNA.OKI2018_I69.chr1.g680.t1.cds</fullName>
    </submittedName>
</protein>
<keyword evidence="1" id="KW-1133">Transmembrane helix</keyword>